<keyword evidence="3 10" id="KW-0812">Transmembrane</keyword>
<gene>
    <name evidence="13" type="ORF">ILUMI_07879</name>
</gene>
<dbReference type="Pfam" id="PF11721">
    <property type="entry name" value="Malectin"/>
    <property type="match status" value="1"/>
</dbReference>
<feature type="chain" id="PRO_5035432438" description="Malectin domain-containing protein" evidence="11">
    <location>
        <begin position="29"/>
        <end position="274"/>
    </location>
</feature>
<keyword evidence="9" id="KW-0119">Carbohydrate metabolism</keyword>
<keyword evidence="8" id="KW-0325">Glycoprotein</keyword>
<organism evidence="13 14">
    <name type="scientific">Ignelater luminosus</name>
    <name type="common">Cucubano</name>
    <name type="synonym">Pyrophorus luminosus</name>
    <dbReference type="NCBI Taxonomy" id="2038154"/>
    <lineage>
        <taxon>Eukaryota</taxon>
        <taxon>Metazoa</taxon>
        <taxon>Ecdysozoa</taxon>
        <taxon>Arthropoda</taxon>
        <taxon>Hexapoda</taxon>
        <taxon>Insecta</taxon>
        <taxon>Pterygota</taxon>
        <taxon>Neoptera</taxon>
        <taxon>Endopterygota</taxon>
        <taxon>Coleoptera</taxon>
        <taxon>Polyphaga</taxon>
        <taxon>Elateriformia</taxon>
        <taxon>Elateroidea</taxon>
        <taxon>Elateridae</taxon>
        <taxon>Agrypninae</taxon>
        <taxon>Pyrophorini</taxon>
        <taxon>Ignelater</taxon>
    </lineage>
</organism>
<evidence type="ECO:0000256" key="1">
    <source>
        <dbReference type="ARBA" id="ARBA00004115"/>
    </source>
</evidence>
<dbReference type="OrthoDB" id="10013439at2759"/>
<keyword evidence="4 11" id="KW-0732">Signal</keyword>
<protein>
    <recommendedName>
        <fullName evidence="12">Malectin domain-containing protein</fullName>
    </recommendedName>
</protein>
<name>A0A8K0D7Z0_IGNLU</name>
<evidence type="ECO:0000256" key="5">
    <source>
        <dbReference type="ARBA" id="ARBA00022824"/>
    </source>
</evidence>
<keyword evidence="7 10" id="KW-0472">Membrane</keyword>
<dbReference type="GO" id="GO:0030246">
    <property type="term" value="F:carbohydrate binding"/>
    <property type="evidence" value="ECO:0007669"/>
    <property type="project" value="InterPro"/>
</dbReference>
<comment type="similarity">
    <text evidence="2">Belongs to the malectin family.</text>
</comment>
<feature type="transmembrane region" description="Helical" evidence="10">
    <location>
        <begin position="253"/>
        <end position="272"/>
    </location>
</feature>
<feature type="signal peptide" evidence="11">
    <location>
        <begin position="1"/>
        <end position="28"/>
    </location>
</feature>
<reference evidence="13" key="1">
    <citation type="submission" date="2019-08" db="EMBL/GenBank/DDBJ databases">
        <title>The genome of the North American firefly Photinus pyralis.</title>
        <authorList>
            <consortium name="Photinus pyralis genome working group"/>
            <person name="Fallon T.R."/>
            <person name="Sander Lower S.E."/>
            <person name="Weng J.-K."/>
        </authorList>
    </citation>
    <scope>NUCLEOTIDE SEQUENCE</scope>
    <source>
        <strain evidence="13">TRF0915ILg1</strain>
        <tissue evidence="13">Whole body</tissue>
    </source>
</reference>
<comment type="subcellular location">
    <subcellularLocation>
        <location evidence="1">Endoplasmic reticulum membrane</location>
        <topology evidence="1">Single-pass type I membrane protein</topology>
    </subcellularLocation>
</comment>
<dbReference type="InterPro" id="IPR021720">
    <property type="entry name" value="Malectin_dom"/>
</dbReference>
<dbReference type="PANTHER" id="PTHR13460:SF0">
    <property type="entry name" value="MALECTIN"/>
    <property type="match status" value="1"/>
</dbReference>
<evidence type="ECO:0000256" key="10">
    <source>
        <dbReference type="SAM" id="Phobius"/>
    </source>
</evidence>
<evidence type="ECO:0000256" key="8">
    <source>
        <dbReference type="ARBA" id="ARBA00023180"/>
    </source>
</evidence>
<keyword evidence="5" id="KW-0256">Endoplasmic reticulum</keyword>
<keyword evidence="6 10" id="KW-1133">Transmembrane helix</keyword>
<dbReference type="GO" id="GO:0005789">
    <property type="term" value="C:endoplasmic reticulum membrane"/>
    <property type="evidence" value="ECO:0007669"/>
    <property type="project" value="UniProtKB-SubCell"/>
</dbReference>
<evidence type="ECO:0000313" key="13">
    <source>
        <dbReference type="EMBL" id="KAF2898308.1"/>
    </source>
</evidence>
<comment type="caution">
    <text evidence="13">The sequence shown here is derived from an EMBL/GenBank/DDBJ whole genome shotgun (WGS) entry which is preliminary data.</text>
</comment>
<evidence type="ECO:0000256" key="11">
    <source>
        <dbReference type="SAM" id="SignalP"/>
    </source>
</evidence>
<evidence type="ECO:0000256" key="4">
    <source>
        <dbReference type="ARBA" id="ARBA00022729"/>
    </source>
</evidence>
<evidence type="ECO:0000259" key="12">
    <source>
        <dbReference type="Pfam" id="PF11721"/>
    </source>
</evidence>
<dbReference type="Gene3D" id="2.60.120.430">
    <property type="entry name" value="Galactose-binding lectin"/>
    <property type="match status" value="1"/>
</dbReference>
<dbReference type="PANTHER" id="PTHR13460">
    <property type="match status" value="1"/>
</dbReference>
<evidence type="ECO:0000256" key="6">
    <source>
        <dbReference type="ARBA" id="ARBA00022989"/>
    </source>
</evidence>
<dbReference type="EMBL" id="VTPC01003590">
    <property type="protein sequence ID" value="KAF2898308.1"/>
    <property type="molecule type" value="Genomic_DNA"/>
</dbReference>
<proteinExistence type="inferred from homology"/>
<keyword evidence="14" id="KW-1185">Reference proteome</keyword>
<evidence type="ECO:0000313" key="14">
    <source>
        <dbReference type="Proteomes" id="UP000801492"/>
    </source>
</evidence>
<accession>A0A8K0D7Z0</accession>
<evidence type="ECO:0000256" key="2">
    <source>
        <dbReference type="ARBA" id="ARBA00009141"/>
    </source>
</evidence>
<evidence type="ECO:0000256" key="7">
    <source>
        <dbReference type="ARBA" id="ARBA00023136"/>
    </source>
</evidence>
<dbReference type="Proteomes" id="UP000801492">
    <property type="component" value="Unassembled WGS sequence"/>
</dbReference>
<dbReference type="InterPro" id="IPR039155">
    <property type="entry name" value="MLEC"/>
</dbReference>
<dbReference type="AlphaFoldDB" id="A0A8K0D7Z0"/>
<sequence length="274" mass="31429">MIVRSLPLFIKFRLYYLLYLLLISVSNAGDVKRIGEIIYAINCGGPPHVDINGVHYNEDPLITSKVGIHSDYGRRFIIGRVHEKDQILYQTERYSSNTFGYDLPGDIDGEFVLVLKFSEVYFSEPDKKVFDVVLNGDHTIITDLDIFEKVGKAVAHDEYIPFTVDKARLYINGEESEIQNKKIRVEFIKSYKDNPKINAIYVMRGRVEDVPTLPPLDNEPIEEEREEFETIPKNIRPGEPKQPDPYAMDDSSMMLPVFIAIGTFIPVLFCLCKL</sequence>
<evidence type="ECO:0000256" key="9">
    <source>
        <dbReference type="ARBA" id="ARBA00023277"/>
    </source>
</evidence>
<evidence type="ECO:0000256" key="3">
    <source>
        <dbReference type="ARBA" id="ARBA00022692"/>
    </source>
</evidence>
<feature type="domain" description="Malectin" evidence="12">
    <location>
        <begin position="38"/>
        <end position="200"/>
    </location>
</feature>